<evidence type="ECO:0000313" key="4">
    <source>
        <dbReference type="EMBL" id="ALS23009.1"/>
    </source>
</evidence>
<dbReference type="PROSITE" id="PS51257">
    <property type="entry name" value="PROKAR_LIPOPROTEIN"/>
    <property type="match status" value="1"/>
</dbReference>
<dbReference type="AlphaFoldDB" id="A0A0U2UM36"/>
<evidence type="ECO:0000256" key="1">
    <source>
        <dbReference type="ARBA" id="ARBA00008520"/>
    </source>
</evidence>
<dbReference type="Pfam" id="PF01547">
    <property type="entry name" value="SBP_bac_1"/>
    <property type="match status" value="1"/>
</dbReference>
<name>A0A0U2UM36_9BACL</name>
<evidence type="ECO:0000313" key="5">
    <source>
        <dbReference type="Proteomes" id="UP000061660"/>
    </source>
</evidence>
<dbReference type="GO" id="GO:1901982">
    <property type="term" value="F:maltose binding"/>
    <property type="evidence" value="ECO:0007669"/>
    <property type="project" value="TreeGrafter"/>
</dbReference>
<dbReference type="PATRIC" id="fig|162209.4.peg.2806"/>
<dbReference type="STRING" id="162209.IJ22_26360"/>
<dbReference type="CDD" id="cd14748">
    <property type="entry name" value="PBP2_UgpB"/>
    <property type="match status" value="1"/>
</dbReference>
<evidence type="ECO:0000256" key="2">
    <source>
        <dbReference type="ARBA" id="ARBA00022448"/>
    </source>
</evidence>
<dbReference type="PANTHER" id="PTHR30061">
    <property type="entry name" value="MALTOSE-BINDING PERIPLASMIC PROTEIN"/>
    <property type="match status" value="1"/>
</dbReference>
<dbReference type="SUPFAM" id="SSF53850">
    <property type="entry name" value="Periplasmic binding protein-like II"/>
    <property type="match status" value="1"/>
</dbReference>
<dbReference type="GO" id="GO:0042956">
    <property type="term" value="P:maltodextrin transmembrane transport"/>
    <property type="evidence" value="ECO:0007669"/>
    <property type="project" value="TreeGrafter"/>
</dbReference>
<dbReference type="EMBL" id="CP013652">
    <property type="protein sequence ID" value="ALS23009.1"/>
    <property type="molecule type" value="Genomic_DNA"/>
</dbReference>
<sequence precursor="true">MNNRNSLKRAPVFLTLLLLMSSLLGACTGGNSTDGSPPPSPGPSSSGGGSGEKKEITFIAAQYSNATEPFLRKVVSAFEQANQDIKVNLQVVGWDVLEQKINTMVSTQQTPDILNLNHYAAFAADDLLLPLDEVISPNLKSKFYESFYKAGELDGKSYGLPLLASIRGLYYNKDLFEQAGIKEPPATWDELRQTAKAIKEQTGVDGFGVPMTTFEGQAYFSYFIWGNGGDWKKGDQWVLNSPENVEGLQYLTNLVRNDKVTNPEPTAINRDELQKVFGAGKVGMMITANFLPTILKADAPNLKYGVAPIPVNAGKQPFNLGVQDFLMVFKSTKNKEAVGKFLEFLYEDQRYEEFMKNEGMLPATKSVGESLSKQDPLAAQFISQLPIAKFYPLNDPKFTQIRLETIKAVQQSLLGQKSPKQALDDLQKIAEQ</sequence>
<dbReference type="Gene3D" id="3.40.190.10">
    <property type="entry name" value="Periplasmic binding protein-like II"/>
    <property type="match status" value="2"/>
</dbReference>
<keyword evidence="3" id="KW-0732">Signal</keyword>
<dbReference type="InterPro" id="IPR006059">
    <property type="entry name" value="SBP"/>
</dbReference>
<keyword evidence="5" id="KW-1185">Reference proteome</keyword>
<reference evidence="5" key="1">
    <citation type="submission" date="2015-12" db="EMBL/GenBank/DDBJ databases">
        <title>Complete genome sequences of two moderately thermophilic Paenibacillus species.</title>
        <authorList>
            <person name="Butler R.III."/>
            <person name="Wang J."/>
            <person name="Stark B.C."/>
            <person name="Pombert J.-F."/>
        </authorList>
    </citation>
    <scope>NUCLEOTIDE SEQUENCE [LARGE SCALE GENOMIC DNA]</scope>
    <source>
        <strain evidence="5">32O-Y</strain>
    </source>
</reference>
<dbReference type="KEGG" id="pnp:IJ22_26360"/>
<protein>
    <submittedName>
        <fullName evidence="4">ABC transporter substrate-binding protein</fullName>
    </submittedName>
</protein>
<proteinExistence type="inferred from homology"/>
<dbReference type="RefSeq" id="WP_062409082.1">
    <property type="nucleotide sequence ID" value="NZ_CP013652.1"/>
</dbReference>
<dbReference type="PANTHER" id="PTHR30061:SF50">
    <property type="entry name" value="MALTOSE_MALTODEXTRIN-BINDING PERIPLASMIC PROTEIN"/>
    <property type="match status" value="1"/>
</dbReference>
<organism evidence="4 5">
    <name type="scientific">Paenibacillus naphthalenovorans</name>
    <dbReference type="NCBI Taxonomy" id="162209"/>
    <lineage>
        <taxon>Bacteria</taxon>
        <taxon>Bacillati</taxon>
        <taxon>Bacillota</taxon>
        <taxon>Bacilli</taxon>
        <taxon>Bacillales</taxon>
        <taxon>Paenibacillaceae</taxon>
        <taxon>Paenibacillus</taxon>
    </lineage>
</organism>
<dbReference type="Proteomes" id="UP000061660">
    <property type="component" value="Chromosome"/>
</dbReference>
<gene>
    <name evidence="4" type="ORF">IJ22_26360</name>
</gene>
<evidence type="ECO:0000256" key="3">
    <source>
        <dbReference type="ARBA" id="ARBA00022729"/>
    </source>
</evidence>
<dbReference type="OrthoDB" id="9782846at2"/>
<keyword evidence="2" id="KW-0813">Transport</keyword>
<comment type="similarity">
    <text evidence="1">Belongs to the bacterial solute-binding protein 1 family.</text>
</comment>
<reference evidence="4 5" key="2">
    <citation type="journal article" date="2016" name="Genome Announc.">
        <title>Complete Genome Sequences of Two Interactive Moderate Thermophiles, Paenibacillus napthalenovorans 32O-Y and Paenibacillus sp. 32O-W.</title>
        <authorList>
            <person name="Butler R.R.III."/>
            <person name="Wang J."/>
            <person name="Stark B.C."/>
            <person name="Pombert J.F."/>
        </authorList>
    </citation>
    <scope>NUCLEOTIDE SEQUENCE [LARGE SCALE GENOMIC DNA]</scope>
    <source>
        <strain evidence="4 5">32O-Y</strain>
    </source>
</reference>
<dbReference type="GO" id="GO:0015768">
    <property type="term" value="P:maltose transport"/>
    <property type="evidence" value="ECO:0007669"/>
    <property type="project" value="TreeGrafter"/>
</dbReference>
<dbReference type="GO" id="GO:0055052">
    <property type="term" value="C:ATP-binding cassette (ABC) transporter complex, substrate-binding subunit-containing"/>
    <property type="evidence" value="ECO:0007669"/>
    <property type="project" value="TreeGrafter"/>
</dbReference>
<accession>A0A0U2UM36</accession>